<keyword evidence="1" id="KW-0812">Transmembrane</keyword>
<name>A0A346FCE7_9CAUD</name>
<evidence type="ECO:0000256" key="1">
    <source>
        <dbReference type="SAM" id="Phobius"/>
    </source>
</evidence>
<evidence type="ECO:0000313" key="2">
    <source>
        <dbReference type="EMBL" id="AXN53372.1"/>
    </source>
</evidence>
<proteinExistence type="predicted"/>
<dbReference type="EMBL" id="MH632120">
    <property type="protein sequence ID" value="AXN53372.1"/>
    <property type="molecule type" value="Genomic_DNA"/>
</dbReference>
<keyword evidence="3" id="KW-1185">Reference proteome</keyword>
<protein>
    <submittedName>
        <fullName evidence="2">Uncharacterized protein</fullName>
    </submittedName>
</protein>
<evidence type="ECO:0000313" key="3">
    <source>
        <dbReference type="Proteomes" id="UP000259812"/>
    </source>
</evidence>
<sequence length="57" mass="5766">MTRPMWAVLIIGVVALAATLVLAAARPGSRVEFVSGTVLLSSFGLIAAVAIVFGPIA</sequence>
<reference evidence="3" key="1">
    <citation type="submission" date="2018-07" db="EMBL/GenBank/DDBJ databases">
        <authorList>
            <person name="Quirk P.G."/>
            <person name="Krulwich T.A."/>
        </authorList>
    </citation>
    <scope>NUCLEOTIDE SEQUENCE [LARGE SCALE GENOMIC DNA]</scope>
</reference>
<dbReference type="RefSeq" id="YP_009949453.1">
    <property type="nucleotide sequence ID" value="NC_051580.1"/>
</dbReference>
<gene>
    <name evidence="2" type="primary">102</name>
    <name evidence="2" type="ORF">PBI_THONKO_102</name>
</gene>
<dbReference type="GeneID" id="60320855"/>
<organism evidence="2 3">
    <name type="scientific">Mycobacterium phage Thonko</name>
    <dbReference type="NCBI Taxonomy" id="2282910"/>
    <lineage>
        <taxon>Viruses</taxon>
        <taxon>Duplodnaviria</taxon>
        <taxon>Heunggongvirae</taxon>
        <taxon>Uroviricota</taxon>
        <taxon>Caudoviricetes</taxon>
        <taxon>Bclasvirinae</taxon>
        <taxon>Thonkovirus</taxon>
        <taxon>Thonkovirus thonko</taxon>
    </lineage>
</organism>
<accession>A0A346FCE7</accession>
<dbReference type="Proteomes" id="UP000259812">
    <property type="component" value="Genome"/>
</dbReference>
<dbReference type="KEGG" id="vg:60320855"/>
<keyword evidence="1" id="KW-0472">Membrane</keyword>
<feature type="transmembrane region" description="Helical" evidence="1">
    <location>
        <begin position="33"/>
        <end position="56"/>
    </location>
</feature>
<keyword evidence="1" id="KW-1133">Transmembrane helix</keyword>